<dbReference type="CDD" id="cd01948">
    <property type="entry name" value="EAL"/>
    <property type="match status" value="1"/>
</dbReference>
<dbReference type="GO" id="GO:0006355">
    <property type="term" value="P:regulation of DNA-templated transcription"/>
    <property type="evidence" value="ECO:0007669"/>
    <property type="project" value="InterPro"/>
</dbReference>
<dbReference type="Gene3D" id="3.30.70.270">
    <property type="match status" value="1"/>
</dbReference>
<dbReference type="Pfam" id="PF00990">
    <property type="entry name" value="GGDEF"/>
    <property type="match status" value="1"/>
</dbReference>
<evidence type="ECO:0000256" key="8">
    <source>
        <dbReference type="ARBA" id="ARBA00022840"/>
    </source>
</evidence>
<dbReference type="FunFam" id="3.30.70.270:FF:000001">
    <property type="entry name" value="Diguanylate cyclase domain protein"/>
    <property type="match status" value="1"/>
</dbReference>
<dbReference type="InterPro" id="IPR033463">
    <property type="entry name" value="sCache_3"/>
</dbReference>
<dbReference type="GO" id="GO:0005524">
    <property type="term" value="F:ATP binding"/>
    <property type="evidence" value="ECO:0007669"/>
    <property type="project" value="UniProtKB-KW"/>
</dbReference>
<keyword evidence="11 12" id="KW-0472">Membrane</keyword>
<evidence type="ECO:0000259" key="15">
    <source>
        <dbReference type="PROSITE" id="PS50883"/>
    </source>
</evidence>
<dbReference type="PROSITE" id="PS50113">
    <property type="entry name" value="PAC"/>
    <property type="match status" value="2"/>
</dbReference>
<dbReference type="PANTHER" id="PTHR44757:SF2">
    <property type="entry name" value="BIOFILM ARCHITECTURE MAINTENANCE PROTEIN MBAA"/>
    <property type="match status" value="1"/>
</dbReference>
<dbReference type="SUPFAM" id="SSF158472">
    <property type="entry name" value="HAMP domain-like"/>
    <property type="match status" value="1"/>
</dbReference>
<dbReference type="PROSITE" id="PS50883">
    <property type="entry name" value="EAL"/>
    <property type="match status" value="1"/>
</dbReference>
<evidence type="ECO:0000256" key="3">
    <source>
        <dbReference type="ARBA" id="ARBA00022553"/>
    </source>
</evidence>
<feature type="domain" description="EAL" evidence="15">
    <location>
        <begin position="731"/>
        <end position="989"/>
    </location>
</feature>
<reference evidence="18 19" key="1">
    <citation type="submission" date="2020-05" db="EMBL/GenBank/DDBJ databases">
        <title>Draft genome sequence of Desulfovibrio sp. strain HN2T.</title>
        <authorList>
            <person name="Ueno A."/>
            <person name="Tamazawa S."/>
            <person name="Tamamura S."/>
            <person name="Murakami T."/>
            <person name="Kiyama T."/>
            <person name="Inomata H."/>
            <person name="Amano Y."/>
            <person name="Miyakawa K."/>
            <person name="Tamaki H."/>
            <person name="Naganuma T."/>
            <person name="Kaneko K."/>
        </authorList>
    </citation>
    <scope>NUCLEOTIDE SEQUENCE [LARGE SCALE GENOMIC DNA]</scope>
    <source>
        <strain evidence="18 19">HN2</strain>
    </source>
</reference>
<dbReference type="Pfam" id="PF00989">
    <property type="entry name" value="PAS"/>
    <property type="match status" value="1"/>
</dbReference>
<dbReference type="Gene3D" id="3.30.450.20">
    <property type="entry name" value="PAS domain"/>
    <property type="match status" value="3"/>
</dbReference>
<dbReference type="CDD" id="cd00130">
    <property type="entry name" value="PAS"/>
    <property type="match status" value="2"/>
</dbReference>
<evidence type="ECO:0000256" key="6">
    <source>
        <dbReference type="ARBA" id="ARBA00022741"/>
    </source>
</evidence>
<dbReference type="NCBIfam" id="TIGR00254">
    <property type="entry name" value="GGDEF"/>
    <property type="match status" value="1"/>
</dbReference>
<evidence type="ECO:0000256" key="7">
    <source>
        <dbReference type="ARBA" id="ARBA00022777"/>
    </source>
</evidence>
<keyword evidence="8" id="KW-0067">ATP-binding</keyword>
<dbReference type="InterPro" id="IPR013767">
    <property type="entry name" value="PAS_fold"/>
</dbReference>
<keyword evidence="19" id="KW-1185">Reference proteome</keyword>
<dbReference type="Pfam" id="PF00563">
    <property type="entry name" value="EAL"/>
    <property type="match status" value="1"/>
</dbReference>
<evidence type="ECO:0000313" key="19">
    <source>
        <dbReference type="Proteomes" id="UP000503840"/>
    </source>
</evidence>
<proteinExistence type="predicted"/>
<dbReference type="Gene3D" id="6.10.340.10">
    <property type="match status" value="1"/>
</dbReference>
<dbReference type="InterPro" id="IPR029787">
    <property type="entry name" value="Nucleotide_cyclase"/>
</dbReference>
<dbReference type="SMART" id="SM00086">
    <property type="entry name" value="PAC"/>
    <property type="match status" value="2"/>
</dbReference>
<evidence type="ECO:0000256" key="1">
    <source>
        <dbReference type="ARBA" id="ARBA00004651"/>
    </source>
</evidence>
<dbReference type="GO" id="GO:0016301">
    <property type="term" value="F:kinase activity"/>
    <property type="evidence" value="ECO:0007669"/>
    <property type="project" value="UniProtKB-KW"/>
</dbReference>
<feature type="domain" description="PAS" evidence="13">
    <location>
        <begin position="429"/>
        <end position="470"/>
    </location>
</feature>
<accession>A0A7J0BM31</accession>
<feature type="domain" description="PAC" evidence="14">
    <location>
        <begin position="339"/>
        <end position="389"/>
    </location>
</feature>
<dbReference type="Pfam" id="PF17203">
    <property type="entry name" value="sCache_3_2"/>
    <property type="match status" value="1"/>
</dbReference>
<evidence type="ECO:0000259" key="14">
    <source>
        <dbReference type="PROSITE" id="PS50113"/>
    </source>
</evidence>
<feature type="transmembrane region" description="Helical" evidence="12">
    <location>
        <begin position="135"/>
        <end position="152"/>
    </location>
</feature>
<dbReference type="PANTHER" id="PTHR44757">
    <property type="entry name" value="DIGUANYLATE CYCLASE DGCP"/>
    <property type="match status" value="1"/>
</dbReference>
<dbReference type="Pfam" id="PF00672">
    <property type="entry name" value="HAMP"/>
    <property type="match status" value="1"/>
</dbReference>
<dbReference type="CDD" id="cd06225">
    <property type="entry name" value="HAMP"/>
    <property type="match status" value="1"/>
</dbReference>
<protein>
    <submittedName>
        <fullName evidence="18">Sensor domain-containing diguanylate cyclase</fullName>
    </submittedName>
</protein>
<dbReference type="InterPro" id="IPR000160">
    <property type="entry name" value="GGDEF_dom"/>
</dbReference>
<dbReference type="Gene3D" id="3.20.20.450">
    <property type="entry name" value="EAL domain"/>
    <property type="match status" value="1"/>
</dbReference>
<comment type="caution">
    <text evidence="18">The sequence shown here is derived from an EMBL/GenBank/DDBJ whole genome shotgun (WGS) entry which is preliminary data.</text>
</comment>
<keyword evidence="5 12" id="KW-0812">Transmembrane</keyword>
<dbReference type="InterPro" id="IPR052155">
    <property type="entry name" value="Biofilm_reg_signaling"/>
</dbReference>
<sequence>MIRSRLFRKTLVFFIILFGVVANVSAAYSGWLIYKRLTQEYESKAVAIARSVAHSDIDIIARSDAALIQSKIDQYLDLEGVSYVLVTDAHGEVLAHTFIPVIPEQVLAAVNLVRSRDPLSDSTLVQHVTLPRGDVIHVGMPILAGAAGFVYIGMDRSIITNYIWQSVLQQQGITMVIFVVSGIVAFLFIRSISMPLMRLTEYANRVASHDFSGSIDIRTNDEVGALAQTMQSMSHDLAALVGNLENAVAEKTEELTETLSYVSAIIGNITEGLLVLSADGRVFKSNPALERMFGCSGLEGCTVEEALAVNALPEANAELISALRRALAEGHADGARIVQLFEANCFRADGGSFPAEISMVCFERNNVVSLLCLMRDVTERRRIQESLRKSHDVLELKVAERTRELSRMNSQLMLENAERKVVEQALRRTEERYRSIFENSIEGIFQTSPEGRLLNANPALARIFGYSSPQELIAEVRDVALDIYARQEDRKAFVETVGAEGRVNAFEFKARRRCGGLIWITANARAVHDRDGRLLYYEGFIEDMTVRKEALARLEHQAYHDPLTGLPNRMLFQDHLAMALSRVQRRSDYAFAVLYLDLDRFKVINDSLGHSIGDELLCHVAEQLRRCVREVDTVARFGGDEFAILLEEISAPREAVRISRRIMEMLSVPVSLGGHEVFTSASVGIVLKTERYENPQEVLRDADTAMYRAKELGKSRFKVFNQRMHEAVLRLMALETELRKAVERRELYLEYQPIIDLAESRICGFEALVRWNHEYLGSISPAEFIPLAEDSGLITDIGDFVFEQAVTDLKKWNVPEGIAHRGSLYVCINISGRQFMQPDFAGHVEQLIREWNANPEYLRFEITESVLMEQMSVVADTVSRLRTFGVRMCIDDFGTGYSSLSYLQRLPVDIIKIDRSFVAQLQNDREGRSIVRSILSLGNSLGLDVIAEGVECLHQEQVLDDMECRYLQGFLYSASLSVAEVDSLLAMEAPLAYLRFTAESGGFKDVSGL</sequence>
<keyword evidence="4" id="KW-0808">Transferase</keyword>
<dbReference type="PROSITE" id="PS50887">
    <property type="entry name" value="GGDEF"/>
    <property type="match status" value="1"/>
</dbReference>
<dbReference type="InterPro" id="IPR001633">
    <property type="entry name" value="EAL_dom"/>
</dbReference>
<keyword evidence="3" id="KW-0597">Phosphoprotein</keyword>
<evidence type="ECO:0000256" key="4">
    <source>
        <dbReference type="ARBA" id="ARBA00022679"/>
    </source>
</evidence>
<dbReference type="SMART" id="SM00091">
    <property type="entry name" value="PAS"/>
    <property type="match status" value="2"/>
</dbReference>
<evidence type="ECO:0000256" key="10">
    <source>
        <dbReference type="ARBA" id="ARBA00023012"/>
    </source>
</evidence>
<dbReference type="SMART" id="SM00267">
    <property type="entry name" value="GGDEF"/>
    <property type="match status" value="1"/>
</dbReference>
<dbReference type="GO" id="GO:0005886">
    <property type="term" value="C:plasma membrane"/>
    <property type="evidence" value="ECO:0007669"/>
    <property type="project" value="UniProtKB-SubCell"/>
</dbReference>
<evidence type="ECO:0000313" key="18">
    <source>
        <dbReference type="EMBL" id="GFM34291.1"/>
    </source>
</evidence>
<evidence type="ECO:0000256" key="9">
    <source>
        <dbReference type="ARBA" id="ARBA00022989"/>
    </source>
</evidence>
<dbReference type="NCBIfam" id="TIGR00229">
    <property type="entry name" value="sensory_box"/>
    <property type="match status" value="2"/>
</dbReference>
<dbReference type="PROSITE" id="PS50885">
    <property type="entry name" value="HAMP"/>
    <property type="match status" value="1"/>
</dbReference>
<dbReference type="InterPro" id="IPR029151">
    <property type="entry name" value="Sensor-like_sf"/>
</dbReference>
<dbReference type="Pfam" id="PF13426">
    <property type="entry name" value="PAS_9"/>
    <property type="match status" value="1"/>
</dbReference>
<dbReference type="SMART" id="SM00052">
    <property type="entry name" value="EAL"/>
    <property type="match status" value="1"/>
</dbReference>
<evidence type="ECO:0000259" key="16">
    <source>
        <dbReference type="PROSITE" id="PS50885"/>
    </source>
</evidence>
<dbReference type="AlphaFoldDB" id="A0A7J0BM31"/>
<dbReference type="InterPro" id="IPR043128">
    <property type="entry name" value="Rev_trsase/Diguanyl_cyclase"/>
</dbReference>
<comment type="subcellular location">
    <subcellularLocation>
        <location evidence="1">Cell membrane</location>
        <topology evidence="1">Multi-pass membrane protein</topology>
    </subcellularLocation>
</comment>
<evidence type="ECO:0000256" key="12">
    <source>
        <dbReference type="SAM" id="Phobius"/>
    </source>
</evidence>
<dbReference type="SUPFAM" id="SSF55073">
    <property type="entry name" value="Nucleotide cyclase"/>
    <property type="match status" value="1"/>
</dbReference>
<dbReference type="SUPFAM" id="SSF103190">
    <property type="entry name" value="Sensory domain-like"/>
    <property type="match status" value="1"/>
</dbReference>
<feature type="domain" description="GGDEF" evidence="17">
    <location>
        <begin position="589"/>
        <end position="722"/>
    </location>
</feature>
<dbReference type="InterPro" id="IPR035919">
    <property type="entry name" value="EAL_sf"/>
</dbReference>
<dbReference type="EMBL" id="BLVO01000013">
    <property type="protein sequence ID" value="GFM34291.1"/>
    <property type="molecule type" value="Genomic_DNA"/>
</dbReference>
<dbReference type="InterPro" id="IPR000700">
    <property type="entry name" value="PAS-assoc_C"/>
</dbReference>
<feature type="domain" description="PAC" evidence="14">
    <location>
        <begin position="504"/>
        <end position="556"/>
    </location>
</feature>
<feature type="domain" description="PAS" evidence="13">
    <location>
        <begin position="258"/>
        <end position="330"/>
    </location>
</feature>
<dbReference type="InterPro" id="IPR003660">
    <property type="entry name" value="HAMP_dom"/>
</dbReference>
<evidence type="ECO:0000256" key="5">
    <source>
        <dbReference type="ARBA" id="ARBA00022692"/>
    </source>
</evidence>
<dbReference type="SMART" id="SM00304">
    <property type="entry name" value="HAMP"/>
    <property type="match status" value="1"/>
</dbReference>
<keyword evidence="2" id="KW-1003">Cell membrane</keyword>
<evidence type="ECO:0000259" key="17">
    <source>
        <dbReference type="PROSITE" id="PS50887"/>
    </source>
</evidence>
<dbReference type="SUPFAM" id="SSF141868">
    <property type="entry name" value="EAL domain-like"/>
    <property type="match status" value="1"/>
</dbReference>
<dbReference type="CDD" id="cd01949">
    <property type="entry name" value="GGDEF"/>
    <property type="match status" value="1"/>
</dbReference>
<dbReference type="Proteomes" id="UP000503840">
    <property type="component" value="Unassembled WGS sequence"/>
</dbReference>
<dbReference type="InterPro" id="IPR000014">
    <property type="entry name" value="PAS"/>
</dbReference>
<evidence type="ECO:0000259" key="13">
    <source>
        <dbReference type="PROSITE" id="PS50112"/>
    </source>
</evidence>
<dbReference type="InterPro" id="IPR001610">
    <property type="entry name" value="PAC"/>
</dbReference>
<dbReference type="InterPro" id="IPR035965">
    <property type="entry name" value="PAS-like_dom_sf"/>
</dbReference>
<dbReference type="SUPFAM" id="SSF55785">
    <property type="entry name" value="PYP-like sensor domain (PAS domain)"/>
    <property type="match status" value="2"/>
</dbReference>
<evidence type="ECO:0000256" key="2">
    <source>
        <dbReference type="ARBA" id="ARBA00022475"/>
    </source>
</evidence>
<keyword evidence="10" id="KW-0902">Two-component regulatory system</keyword>
<evidence type="ECO:0000256" key="11">
    <source>
        <dbReference type="ARBA" id="ARBA00023136"/>
    </source>
</evidence>
<dbReference type="GO" id="GO:0000160">
    <property type="term" value="P:phosphorelay signal transduction system"/>
    <property type="evidence" value="ECO:0007669"/>
    <property type="project" value="UniProtKB-KW"/>
</dbReference>
<feature type="domain" description="HAMP" evidence="16">
    <location>
        <begin position="190"/>
        <end position="242"/>
    </location>
</feature>
<dbReference type="PROSITE" id="PS50112">
    <property type="entry name" value="PAS"/>
    <property type="match status" value="2"/>
</dbReference>
<name>A0A7J0BM31_9BACT</name>
<feature type="transmembrane region" description="Helical" evidence="12">
    <location>
        <begin position="172"/>
        <end position="189"/>
    </location>
</feature>
<gene>
    <name evidence="18" type="ORF">DSM101010T_26560</name>
</gene>
<keyword evidence="9 12" id="KW-1133">Transmembrane helix</keyword>
<keyword evidence="7" id="KW-0418">Kinase</keyword>
<keyword evidence="6" id="KW-0547">Nucleotide-binding</keyword>
<dbReference type="RefSeq" id="WP_174405895.1">
    <property type="nucleotide sequence ID" value="NZ_BLVO01000013.1"/>
</dbReference>
<organism evidence="18 19">
    <name type="scientific">Desulfovibrio subterraneus</name>
    <dbReference type="NCBI Taxonomy" id="2718620"/>
    <lineage>
        <taxon>Bacteria</taxon>
        <taxon>Pseudomonadati</taxon>
        <taxon>Thermodesulfobacteriota</taxon>
        <taxon>Desulfovibrionia</taxon>
        <taxon>Desulfovibrionales</taxon>
        <taxon>Desulfovibrionaceae</taxon>
        <taxon>Desulfovibrio</taxon>
    </lineage>
</organism>